<dbReference type="Proteomes" id="UP000515804">
    <property type="component" value="Chromosome"/>
</dbReference>
<organism evidence="2 3">
    <name type="scientific">Thermomonas carbonis</name>
    <dbReference type="NCBI Taxonomy" id="1463158"/>
    <lineage>
        <taxon>Bacteria</taxon>
        <taxon>Pseudomonadati</taxon>
        <taxon>Pseudomonadota</taxon>
        <taxon>Gammaproteobacteria</taxon>
        <taxon>Lysobacterales</taxon>
        <taxon>Lysobacteraceae</taxon>
        <taxon>Thermomonas</taxon>
    </lineage>
</organism>
<evidence type="ECO:0000313" key="3">
    <source>
        <dbReference type="Proteomes" id="UP000515804"/>
    </source>
</evidence>
<gene>
    <name evidence="2" type="ORF">H9L16_07585</name>
</gene>
<keyword evidence="3" id="KW-1185">Reference proteome</keyword>
<proteinExistence type="predicted"/>
<evidence type="ECO:0000313" key="2">
    <source>
        <dbReference type="EMBL" id="QNN71394.1"/>
    </source>
</evidence>
<keyword evidence="1" id="KW-1133">Transmembrane helix</keyword>
<dbReference type="EMBL" id="CP060719">
    <property type="protein sequence ID" value="QNN71394.1"/>
    <property type="molecule type" value="Genomic_DNA"/>
</dbReference>
<keyword evidence="1" id="KW-0812">Transmembrane</keyword>
<evidence type="ECO:0000256" key="1">
    <source>
        <dbReference type="SAM" id="Phobius"/>
    </source>
</evidence>
<reference evidence="2 3" key="1">
    <citation type="submission" date="2020-08" db="EMBL/GenBank/DDBJ databases">
        <title>Genome sequence of Thermomonas carbonis KCTC 42013T.</title>
        <authorList>
            <person name="Hyun D.-W."/>
            <person name="Bae J.-W."/>
        </authorList>
    </citation>
    <scope>NUCLEOTIDE SEQUENCE [LARGE SCALE GENOMIC DNA]</scope>
    <source>
        <strain evidence="2 3">KCTC 42013</strain>
    </source>
</reference>
<dbReference type="RefSeq" id="WP_187553907.1">
    <property type="nucleotide sequence ID" value="NZ_CP060719.1"/>
</dbReference>
<name>A0A7G9SU69_9GAMM</name>
<keyword evidence="1" id="KW-0472">Membrane</keyword>
<dbReference type="AlphaFoldDB" id="A0A7G9SU69"/>
<dbReference type="KEGG" id="tcn:H9L16_07585"/>
<sequence length="379" mass="41789">MNEKVALGVKTMSSSNPKARIKTLLSTQFARGFSPSRWMRGTDGLRQLSAGGNGQEWVLARSYCVYALLDGTSVPPRKRKGYAEMATARWSPFLDTESRVEWQGNRAMVWAWSRARALAGEADGILPPPRRIVPESLFRGQPLPAGDELVVLEEGLEGRVWRDGLLVSSCWWPEVPDLGEWNDFRRGAGLPPAAILPPPIVHPLAERMWTTRRAEGIGETFGRYRNYLALIGVGLATAVLAALLCGVLALKVSIWQVEGQIADREQALEKIILAREEALRTRDAVDAALALRPPGGQLELMALVTRLMRGNWQLLEWKMVDSQTLQLTARMANPDSRAIVSAWEASKRFTGVTAELGQQNGTVVVNAKVLPAKPQEARP</sequence>
<accession>A0A7G9SU69</accession>
<protein>
    <submittedName>
        <fullName evidence="2">Uncharacterized protein</fullName>
    </submittedName>
</protein>
<feature type="transmembrane region" description="Helical" evidence="1">
    <location>
        <begin position="227"/>
        <end position="250"/>
    </location>
</feature>